<name>A0AAD7WMI3_9TELE</name>
<evidence type="ECO:0000256" key="1">
    <source>
        <dbReference type="SAM" id="MobiDB-lite"/>
    </source>
</evidence>
<dbReference type="PANTHER" id="PTHR15670">
    <property type="entry name" value="RHO GTPASE ACTIVATING PROTEIN 11A"/>
    <property type="match status" value="1"/>
</dbReference>
<evidence type="ECO:0000313" key="4">
    <source>
        <dbReference type="Proteomes" id="UP001221898"/>
    </source>
</evidence>
<comment type="caution">
    <text evidence="3">The sequence shown here is derived from an EMBL/GenBank/DDBJ whole genome shotgun (WGS) entry which is preliminary data.</text>
</comment>
<feature type="region of interest" description="Disordered" evidence="1">
    <location>
        <begin position="340"/>
        <end position="359"/>
    </location>
</feature>
<organism evidence="3 4">
    <name type="scientific">Aldrovandia affinis</name>
    <dbReference type="NCBI Taxonomy" id="143900"/>
    <lineage>
        <taxon>Eukaryota</taxon>
        <taxon>Metazoa</taxon>
        <taxon>Chordata</taxon>
        <taxon>Craniata</taxon>
        <taxon>Vertebrata</taxon>
        <taxon>Euteleostomi</taxon>
        <taxon>Actinopterygii</taxon>
        <taxon>Neopterygii</taxon>
        <taxon>Teleostei</taxon>
        <taxon>Notacanthiformes</taxon>
        <taxon>Halosauridae</taxon>
        <taxon>Aldrovandia</taxon>
    </lineage>
</organism>
<dbReference type="EMBL" id="JAINUG010000065">
    <property type="protein sequence ID" value="KAJ8402180.1"/>
    <property type="molecule type" value="Genomic_DNA"/>
</dbReference>
<dbReference type="Proteomes" id="UP001221898">
    <property type="component" value="Unassembled WGS sequence"/>
</dbReference>
<gene>
    <name evidence="3" type="ORF">AAFF_G00370450</name>
</gene>
<dbReference type="PANTHER" id="PTHR15670:SF4">
    <property type="entry name" value="RHO GTPASE-ACTIVATING PROTEIN 11A"/>
    <property type="match status" value="1"/>
</dbReference>
<protein>
    <recommendedName>
        <fullName evidence="2">Rho-GAP domain-containing protein</fullName>
    </recommendedName>
</protein>
<feature type="domain" description="Rho-GAP" evidence="2">
    <location>
        <begin position="95"/>
        <end position="286"/>
    </location>
</feature>
<dbReference type="InterPro" id="IPR042869">
    <property type="entry name" value="ARHGAP11A/B"/>
</dbReference>
<feature type="region of interest" description="Disordered" evidence="1">
    <location>
        <begin position="368"/>
        <end position="462"/>
    </location>
</feature>
<evidence type="ECO:0000259" key="2">
    <source>
        <dbReference type="PROSITE" id="PS50238"/>
    </source>
</evidence>
<evidence type="ECO:0000313" key="3">
    <source>
        <dbReference type="EMBL" id="KAJ8402180.1"/>
    </source>
</evidence>
<feature type="compositionally biased region" description="Basic residues" evidence="1">
    <location>
        <begin position="436"/>
        <end position="450"/>
    </location>
</feature>
<dbReference type="InterPro" id="IPR000198">
    <property type="entry name" value="RhoGAP_dom"/>
</dbReference>
<proteinExistence type="predicted"/>
<dbReference type="GO" id="GO:0007165">
    <property type="term" value="P:signal transduction"/>
    <property type="evidence" value="ECO:0007669"/>
    <property type="project" value="InterPro"/>
</dbReference>
<feature type="region of interest" description="Disordered" evidence="1">
    <location>
        <begin position="587"/>
        <end position="628"/>
    </location>
</feature>
<keyword evidence="4" id="KW-1185">Reference proteome</keyword>
<accession>A0AAD7WMI3</accession>
<reference evidence="3" key="1">
    <citation type="journal article" date="2023" name="Science">
        <title>Genome structures resolve the early diversification of teleost fishes.</title>
        <authorList>
            <person name="Parey E."/>
            <person name="Louis A."/>
            <person name="Montfort J."/>
            <person name="Bouchez O."/>
            <person name="Roques C."/>
            <person name="Iampietro C."/>
            <person name="Lluch J."/>
            <person name="Castinel A."/>
            <person name="Donnadieu C."/>
            <person name="Desvignes T."/>
            <person name="Floi Bucao C."/>
            <person name="Jouanno E."/>
            <person name="Wen M."/>
            <person name="Mejri S."/>
            <person name="Dirks R."/>
            <person name="Jansen H."/>
            <person name="Henkel C."/>
            <person name="Chen W.J."/>
            <person name="Zahm M."/>
            <person name="Cabau C."/>
            <person name="Klopp C."/>
            <person name="Thompson A.W."/>
            <person name="Robinson-Rechavi M."/>
            <person name="Braasch I."/>
            <person name="Lecointre G."/>
            <person name="Bobe J."/>
            <person name="Postlethwait J.H."/>
            <person name="Berthelot C."/>
            <person name="Roest Crollius H."/>
            <person name="Guiguen Y."/>
        </authorList>
    </citation>
    <scope>NUCLEOTIDE SEQUENCE</scope>
    <source>
        <strain evidence="3">NC1722</strain>
    </source>
</reference>
<dbReference type="Pfam" id="PF00620">
    <property type="entry name" value="RhoGAP"/>
    <property type="match status" value="1"/>
</dbReference>
<feature type="compositionally biased region" description="Polar residues" evidence="1">
    <location>
        <begin position="389"/>
        <end position="398"/>
    </location>
</feature>
<dbReference type="PROSITE" id="PS50238">
    <property type="entry name" value="RHOGAP"/>
    <property type="match status" value="1"/>
</dbReference>
<dbReference type="Gene3D" id="1.10.555.10">
    <property type="entry name" value="Rho GTPase activation protein"/>
    <property type="match status" value="1"/>
</dbReference>
<feature type="compositionally biased region" description="Low complexity" evidence="1">
    <location>
        <begin position="399"/>
        <end position="412"/>
    </location>
</feature>
<dbReference type="InterPro" id="IPR008936">
    <property type="entry name" value="Rho_GTPase_activation_prot"/>
</dbReference>
<dbReference type="SMART" id="SM00324">
    <property type="entry name" value="RhoGAP"/>
    <property type="match status" value="1"/>
</dbReference>
<feature type="non-terminal residue" evidence="3">
    <location>
        <position position="628"/>
    </location>
</feature>
<dbReference type="GO" id="GO:0005096">
    <property type="term" value="F:GTPase activator activity"/>
    <property type="evidence" value="ECO:0007669"/>
    <property type="project" value="TreeGrafter"/>
</dbReference>
<dbReference type="SUPFAM" id="SSF48350">
    <property type="entry name" value="GTPase activation domain, GAP"/>
    <property type="match status" value="1"/>
</dbReference>
<sequence length="628" mass="68119">MHVFMSTYLRVFPSPPISQLFFLTTRKLILVQMPSSPEDRLRVAAVISALKAAGVRVKNWKNFLNGETTNGDTYDQERRCRFFAFGRDLSLLPQSHLPEMGGTVPRFLVDACEFLSQHLHTEGLFRKTGSLSRIRALRAGLEQGEPVFSPPLSCSLQPCDMASLLKQFLRELPSPLIPPELQGTLCRAQGLGPGGGREGGRDGATLLVTALFPPSHARTLRYLCTFLRSAAQRCSENRMEVGSLALVIAPNLLHVPACKLSTGTERLLDRQATVVTALITHADRIGVVPSVIMETLSSGATPSMEGAGFQEKAGLGVYRSLRRQRRRSVGEMFVEAFSKLKTGRTPNGPSHPSDGTLGQQVAATEDTFTEVEGSAKKRRSVHDLRDDNQPTGLSCSDESQSTVSQTQSPTPSLCTIISGEEGGNERALPAPQLTSGKKRNHRKDTKRVQRLKAPEDQAQRRRRSLRFFAVTSWSGSSTAPLDGGEADNWLLGTKRMTDNPGEPSSCKGGGPVQTPVIVIEGPRGVVVGREEEEEEEEDNDPDILNCSFVSNLHDISPPDVLPASSSGRIWSAAQLKGTGAPVRVTDEARDGRARGGGATAWSRAGIKGPVDGREAELEEEEEEVGREG</sequence>
<feature type="compositionally biased region" description="Acidic residues" evidence="1">
    <location>
        <begin position="616"/>
        <end position="628"/>
    </location>
</feature>
<dbReference type="AlphaFoldDB" id="A0AAD7WMI3"/>